<keyword evidence="3" id="KW-1185">Reference proteome</keyword>
<feature type="region of interest" description="Disordered" evidence="1">
    <location>
        <begin position="271"/>
        <end position="297"/>
    </location>
</feature>
<sequence>MFEVFPLGRRGLEKEAAEWLKVLDSAPAPGGRGLQRCHDGSCGTGDGSTAEAGIRQPRFLGKQVEETADTRAQVTPPLPEDIGAEDKAAVKREGGGDQHPKSWCDRFVTSQPAETGASPALEEGFRAHRSGEENRARVGVQNNGVATMGGRISPPPGASDGSLYSSALSGLLKNVEVAGAALIAAIVSLWEPVGDFVPQTRTAILKSPRFPRSFTAVHIGLDTAAGGPGAGRFLHVFQSSEGEKQTSQMKRRNGTTITLVLQGAGWRGFETDEDPATCRHPPGTGDESSSGGRPATTREAFEGWTSWRQNGKAGIDGKCHPSAQRAKMGKGDHRWPGEEGARATTSTTWKSCRLAVGCQPRSQPFPIDTTSPQRQETVGTDTNSPGDLPILLMAE</sequence>
<organism evidence="2 3">
    <name type="scientific">Podospora aff. communis PSN243</name>
    <dbReference type="NCBI Taxonomy" id="3040156"/>
    <lineage>
        <taxon>Eukaryota</taxon>
        <taxon>Fungi</taxon>
        <taxon>Dikarya</taxon>
        <taxon>Ascomycota</taxon>
        <taxon>Pezizomycotina</taxon>
        <taxon>Sordariomycetes</taxon>
        <taxon>Sordariomycetidae</taxon>
        <taxon>Sordariales</taxon>
        <taxon>Podosporaceae</taxon>
        <taxon>Podospora</taxon>
    </lineage>
</organism>
<feature type="region of interest" description="Disordered" evidence="1">
    <location>
        <begin position="309"/>
        <end position="344"/>
    </location>
</feature>
<dbReference type="EMBL" id="MU865919">
    <property type="protein sequence ID" value="KAK4453645.1"/>
    <property type="molecule type" value="Genomic_DNA"/>
</dbReference>
<reference evidence="2" key="1">
    <citation type="journal article" date="2023" name="Mol. Phylogenet. Evol.">
        <title>Genome-scale phylogeny and comparative genomics of the fungal order Sordariales.</title>
        <authorList>
            <person name="Hensen N."/>
            <person name="Bonometti L."/>
            <person name="Westerberg I."/>
            <person name="Brannstrom I.O."/>
            <person name="Guillou S."/>
            <person name="Cros-Aarteil S."/>
            <person name="Calhoun S."/>
            <person name="Haridas S."/>
            <person name="Kuo A."/>
            <person name="Mondo S."/>
            <person name="Pangilinan J."/>
            <person name="Riley R."/>
            <person name="LaButti K."/>
            <person name="Andreopoulos B."/>
            <person name="Lipzen A."/>
            <person name="Chen C."/>
            <person name="Yan M."/>
            <person name="Daum C."/>
            <person name="Ng V."/>
            <person name="Clum A."/>
            <person name="Steindorff A."/>
            <person name="Ohm R.A."/>
            <person name="Martin F."/>
            <person name="Silar P."/>
            <person name="Natvig D.O."/>
            <person name="Lalanne C."/>
            <person name="Gautier V."/>
            <person name="Ament-Velasquez S.L."/>
            <person name="Kruys A."/>
            <person name="Hutchinson M.I."/>
            <person name="Powell A.J."/>
            <person name="Barry K."/>
            <person name="Miller A.N."/>
            <person name="Grigoriev I.V."/>
            <person name="Debuchy R."/>
            <person name="Gladieux P."/>
            <person name="Hiltunen Thoren M."/>
            <person name="Johannesson H."/>
        </authorList>
    </citation>
    <scope>NUCLEOTIDE SEQUENCE</scope>
    <source>
        <strain evidence="2">PSN243</strain>
    </source>
</reference>
<evidence type="ECO:0000256" key="1">
    <source>
        <dbReference type="SAM" id="MobiDB-lite"/>
    </source>
</evidence>
<name>A0AAV9H0X8_9PEZI</name>
<gene>
    <name evidence="2" type="ORF">QBC34DRAFT_421811</name>
</gene>
<dbReference type="AlphaFoldDB" id="A0AAV9H0X8"/>
<protein>
    <submittedName>
        <fullName evidence="2">Uncharacterized protein</fullName>
    </submittedName>
</protein>
<proteinExistence type="predicted"/>
<reference evidence="2" key="2">
    <citation type="submission" date="2023-05" db="EMBL/GenBank/DDBJ databases">
        <authorList>
            <consortium name="Lawrence Berkeley National Laboratory"/>
            <person name="Steindorff A."/>
            <person name="Hensen N."/>
            <person name="Bonometti L."/>
            <person name="Westerberg I."/>
            <person name="Brannstrom I.O."/>
            <person name="Guillou S."/>
            <person name="Cros-Aarteil S."/>
            <person name="Calhoun S."/>
            <person name="Haridas S."/>
            <person name="Kuo A."/>
            <person name="Mondo S."/>
            <person name="Pangilinan J."/>
            <person name="Riley R."/>
            <person name="Labutti K."/>
            <person name="Andreopoulos B."/>
            <person name="Lipzen A."/>
            <person name="Chen C."/>
            <person name="Yanf M."/>
            <person name="Daum C."/>
            <person name="Ng V."/>
            <person name="Clum A."/>
            <person name="Ohm R."/>
            <person name="Martin F."/>
            <person name="Silar P."/>
            <person name="Natvig D."/>
            <person name="Lalanne C."/>
            <person name="Gautier V."/>
            <person name="Ament-Velasquez S.L."/>
            <person name="Kruys A."/>
            <person name="Hutchinson M.I."/>
            <person name="Powell A.J."/>
            <person name="Barry K."/>
            <person name="Miller A.N."/>
            <person name="Grigoriev I.V."/>
            <person name="Debuchy R."/>
            <person name="Gladieux P."/>
            <person name="Thoren M.H."/>
            <person name="Johannesson H."/>
        </authorList>
    </citation>
    <scope>NUCLEOTIDE SEQUENCE</scope>
    <source>
        <strain evidence="2">PSN243</strain>
    </source>
</reference>
<feature type="compositionally biased region" description="Basic and acidic residues" evidence="1">
    <location>
        <begin position="329"/>
        <end position="341"/>
    </location>
</feature>
<accession>A0AAV9H0X8</accession>
<dbReference type="Proteomes" id="UP001321760">
    <property type="component" value="Unassembled WGS sequence"/>
</dbReference>
<comment type="caution">
    <text evidence="2">The sequence shown here is derived from an EMBL/GenBank/DDBJ whole genome shotgun (WGS) entry which is preliminary data.</text>
</comment>
<evidence type="ECO:0000313" key="3">
    <source>
        <dbReference type="Proteomes" id="UP001321760"/>
    </source>
</evidence>
<feature type="region of interest" description="Disordered" evidence="1">
    <location>
        <begin position="359"/>
        <end position="395"/>
    </location>
</feature>
<evidence type="ECO:0000313" key="2">
    <source>
        <dbReference type="EMBL" id="KAK4453645.1"/>
    </source>
</evidence>
<feature type="compositionally biased region" description="Polar residues" evidence="1">
    <location>
        <begin position="368"/>
        <end position="385"/>
    </location>
</feature>